<evidence type="ECO:0000313" key="8">
    <source>
        <dbReference type="Proteomes" id="UP001189619"/>
    </source>
</evidence>
<dbReference type="SUPFAM" id="SSF102712">
    <property type="entry name" value="JAB1/MPN domain"/>
    <property type="match status" value="1"/>
</dbReference>
<dbReference type="GO" id="GO:0008270">
    <property type="term" value="F:zinc ion binding"/>
    <property type="evidence" value="ECO:0007669"/>
    <property type="project" value="TreeGrafter"/>
</dbReference>
<dbReference type="PANTHER" id="PTHR34858">
    <property type="entry name" value="CYSO-CYSTEINE PEPTIDASE"/>
    <property type="match status" value="1"/>
</dbReference>
<dbReference type="EMBL" id="OY569118">
    <property type="protein sequence ID" value="CAJ1003497.1"/>
    <property type="molecule type" value="Genomic_DNA"/>
</dbReference>
<dbReference type="Proteomes" id="UP001189619">
    <property type="component" value="Chromosome"/>
</dbReference>
<organism evidence="7 8">
    <name type="scientific">Brevibacillus aydinogluensis</name>
    <dbReference type="NCBI Taxonomy" id="927786"/>
    <lineage>
        <taxon>Bacteria</taxon>
        <taxon>Bacillati</taxon>
        <taxon>Bacillota</taxon>
        <taxon>Bacilli</taxon>
        <taxon>Bacillales</taxon>
        <taxon>Paenibacillaceae</taxon>
        <taxon>Brevibacillus</taxon>
    </lineage>
</organism>
<accession>A0AA48M915</accession>
<dbReference type="PANTHER" id="PTHR34858:SF1">
    <property type="entry name" value="CYSO-CYSTEINE PEPTIDASE"/>
    <property type="match status" value="1"/>
</dbReference>
<dbReference type="InterPro" id="IPR028090">
    <property type="entry name" value="JAB_dom_prok"/>
</dbReference>
<evidence type="ECO:0000256" key="2">
    <source>
        <dbReference type="ARBA" id="ARBA00022723"/>
    </source>
</evidence>
<evidence type="ECO:0000259" key="6">
    <source>
        <dbReference type="PROSITE" id="PS50249"/>
    </source>
</evidence>
<feature type="domain" description="MPN" evidence="6">
    <location>
        <begin position="1"/>
        <end position="91"/>
    </location>
</feature>
<dbReference type="GO" id="GO:0008235">
    <property type="term" value="F:metalloexopeptidase activity"/>
    <property type="evidence" value="ECO:0007669"/>
    <property type="project" value="TreeGrafter"/>
</dbReference>
<keyword evidence="1" id="KW-0645">Protease</keyword>
<proteinExistence type="predicted"/>
<protein>
    <recommendedName>
        <fullName evidence="6">MPN domain-containing protein</fullName>
    </recommendedName>
</protein>
<dbReference type="GO" id="GO:0006508">
    <property type="term" value="P:proteolysis"/>
    <property type="evidence" value="ECO:0007669"/>
    <property type="project" value="UniProtKB-KW"/>
</dbReference>
<keyword evidence="2" id="KW-0479">Metal-binding</keyword>
<reference evidence="7" key="1">
    <citation type="submission" date="2023-07" db="EMBL/GenBank/DDBJ databases">
        <authorList>
            <person name="Ivanov I."/>
            <person name="Teneva D."/>
            <person name="Stoikov I."/>
        </authorList>
    </citation>
    <scope>NUCLEOTIDE SEQUENCE</scope>
    <source>
        <strain evidence="7">4475</strain>
    </source>
</reference>
<dbReference type="InterPro" id="IPR037518">
    <property type="entry name" value="MPN"/>
</dbReference>
<dbReference type="InterPro" id="IPR051929">
    <property type="entry name" value="VirAsm_ModProt"/>
</dbReference>
<dbReference type="CDD" id="cd08070">
    <property type="entry name" value="MPN_like"/>
    <property type="match status" value="1"/>
</dbReference>
<gene>
    <name evidence="7" type="ORF">BSPP4475_14350</name>
</gene>
<keyword evidence="8" id="KW-1185">Reference proteome</keyword>
<evidence type="ECO:0000256" key="5">
    <source>
        <dbReference type="ARBA" id="ARBA00023049"/>
    </source>
</evidence>
<keyword evidence="3" id="KW-0378">Hydrolase</keyword>
<evidence type="ECO:0000256" key="4">
    <source>
        <dbReference type="ARBA" id="ARBA00022833"/>
    </source>
</evidence>
<dbReference type="KEGG" id="bayd:BSPP4475_14350"/>
<evidence type="ECO:0000256" key="1">
    <source>
        <dbReference type="ARBA" id="ARBA00022670"/>
    </source>
</evidence>
<sequence>MENADKSPFSFSMREEQIRQVFAQMEQRGERLVAIYHSHPAAPAYPSPYDIEHACYPETAYLVLSLAGQQPVLGCFRIHGKQVTPLRCILY</sequence>
<name>A0AA48M915_9BACL</name>
<keyword evidence="5" id="KW-0482">Metalloprotease</keyword>
<dbReference type="PROSITE" id="PS50249">
    <property type="entry name" value="MPN"/>
    <property type="match status" value="1"/>
</dbReference>
<evidence type="ECO:0000313" key="7">
    <source>
        <dbReference type="EMBL" id="CAJ1003497.1"/>
    </source>
</evidence>
<keyword evidence="4" id="KW-0862">Zinc</keyword>
<dbReference type="Pfam" id="PF14464">
    <property type="entry name" value="Prok-JAB"/>
    <property type="match status" value="1"/>
</dbReference>
<dbReference type="Gene3D" id="3.40.140.10">
    <property type="entry name" value="Cytidine Deaminase, domain 2"/>
    <property type="match status" value="1"/>
</dbReference>
<dbReference type="AlphaFoldDB" id="A0AA48M915"/>
<evidence type="ECO:0000256" key="3">
    <source>
        <dbReference type="ARBA" id="ARBA00022801"/>
    </source>
</evidence>